<dbReference type="InterPro" id="IPR050297">
    <property type="entry name" value="LipidA_mod_glycosyltrf_83"/>
</dbReference>
<feature type="transmembrane region" description="Helical" evidence="8">
    <location>
        <begin position="21"/>
        <end position="41"/>
    </location>
</feature>
<gene>
    <name evidence="10" type="ORF">G6048_00400</name>
</gene>
<keyword evidence="7 8" id="KW-0472">Membrane</keyword>
<proteinExistence type="predicted"/>
<evidence type="ECO:0000259" key="9">
    <source>
        <dbReference type="Pfam" id="PF13231"/>
    </source>
</evidence>
<feature type="transmembrane region" description="Helical" evidence="8">
    <location>
        <begin position="127"/>
        <end position="151"/>
    </location>
</feature>
<feature type="transmembrane region" description="Helical" evidence="8">
    <location>
        <begin position="279"/>
        <end position="297"/>
    </location>
</feature>
<accession>A0ABX0DFN4</accession>
<name>A0ABX0DFN4_9ACTN</name>
<keyword evidence="11" id="KW-1185">Reference proteome</keyword>
<evidence type="ECO:0000313" key="10">
    <source>
        <dbReference type="EMBL" id="NGO40678.1"/>
    </source>
</evidence>
<evidence type="ECO:0000256" key="6">
    <source>
        <dbReference type="ARBA" id="ARBA00022989"/>
    </source>
</evidence>
<feature type="transmembrane region" description="Helical" evidence="8">
    <location>
        <begin position="253"/>
        <end position="272"/>
    </location>
</feature>
<evidence type="ECO:0000256" key="3">
    <source>
        <dbReference type="ARBA" id="ARBA00022676"/>
    </source>
</evidence>
<organism evidence="10 11">
    <name type="scientific">Streptomyces ureilyticus</name>
    <dbReference type="NCBI Taxonomy" id="1775131"/>
    <lineage>
        <taxon>Bacteria</taxon>
        <taxon>Bacillati</taxon>
        <taxon>Actinomycetota</taxon>
        <taxon>Actinomycetes</taxon>
        <taxon>Kitasatosporales</taxon>
        <taxon>Streptomycetaceae</taxon>
        <taxon>Streptomyces</taxon>
    </lineage>
</organism>
<feature type="domain" description="Glycosyltransferase RgtA/B/C/D-like" evidence="9">
    <location>
        <begin position="61"/>
        <end position="221"/>
    </location>
</feature>
<dbReference type="RefSeq" id="WP_165337363.1">
    <property type="nucleotide sequence ID" value="NZ_JAAKZX010000001.1"/>
</dbReference>
<dbReference type="Pfam" id="PF13231">
    <property type="entry name" value="PMT_2"/>
    <property type="match status" value="1"/>
</dbReference>
<sequence>MDRARDDDAPHGLPPFATGPVASLAVGFAAVLTALSGRYGFHRDELYFLAAGDHLAWGYVDQPPLTPFIARAAATLFGDSTVGLRVAATVAFVAVIFTVALLARELGAERRTQLLAAGLAALGGQPLAVGHMVSTATFDLLAWLVICWLVLRLLRTGNGRWWLPVGLCVGVGLLNKYLVALLIVALLAAVLAVGPRRMLRSPWLPAGIAVALAVAAPNLWWQADHGWPQLTVAEGISSDNGTENRLLFVPEQLIYLSPLFVPVWIVGWLRLWRDPALRWAGSMAVAYPLLCVLVLGLGGKGYYAVPMLIVLLVAGCEPILAWTRRHGRTWLVVAVVLTAAINAMVTLPVLPQSALAVPMALNKEQAEQVGWPALADAAREGWSAIPARERARAVVFTQNYGEAGALDRYGPARGLPRPYSGHMSYADWGPPPDSADGPVLLVRQEDARDIERYFTDCRQVARVDNGHGVDNEEQDAAIVTCSGTTQPWSRLWPSLGTTTEGFSLWLMRAGRSRRWGVDERFVRP</sequence>
<evidence type="ECO:0000313" key="11">
    <source>
        <dbReference type="Proteomes" id="UP001518140"/>
    </source>
</evidence>
<feature type="transmembrane region" description="Helical" evidence="8">
    <location>
        <begin position="303"/>
        <end position="323"/>
    </location>
</feature>
<keyword evidence="6 8" id="KW-1133">Transmembrane helix</keyword>
<evidence type="ECO:0000256" key="4">
    <source>
        <dbReference type="ARBA" id="ARBA00022679"/>
    </source>
</evidence>
<feature type="transmembrane region" description="Helical" evidence="8">
    <location>
        <begin position="330"/>
        <end position="350"/>
    </location>
</feature>
<evidence type="ECO:0000256" key="7">
    <source>
        <dbReference type="ARBA" id="ARBA00023136"/>
    </source>
</evidence>
<dbReference type="EMBL" id="JAAKZX010000001">
    <property type="protein sequence ID" value="NGO40678.1"/>
    <property type="molecule type" value="Genomic_DNA"/>
</dbReference>
<keyword evidence="5 8" id="KW-0812">Transmembrane</keyword>
<dbReference type="PANTHER" id="PTHR33908:SF11">
    <property type="entry name" value="MEMBRANE PROTEIN"/>
    <property type="match status" value="1"/>
</dbReference>
<dbReference type="Proteomes" id="UP001518140">
    <property type="component" value="Unassembled WGS sequence"/>
</dbReference>
<feature type="transmembrane region" description="Helical" evidence="8">
    <location>
        <begin position="86"/>
        <end position="106"/>
    </location>
</feature>
<dbReference type="PANTHER" id="PTHR33908">
    <property type="entry name" value="MANNOSYLTRANSFERASE YKCB-RELATED"/>
    <property type="match status" value="1"/>
</dbReference>
<evidence type="ECO:0000256" key="1">
    <source>
        <dbReference type="ARBA" id="ARBA00004651"/>
    </source>
</evidence>
<feature type="transmembrane region" description="Helical" evidence="8">
    <location>
        <begin position="203"/>
        <end position="221"/>
    </location>
</feature>
<protein>
    <submittedName>
        <fullName evidence="10">Glycosyltransferase family 39 protein</fullName>
    </submittedName>
</protein>
<keyword evidence="3" id="KW-0328">Glycosyltransferase</keyword>
<evidence type="ECO:0000256" key="8">
    <source>
        <dbReference type="SAM" id="Phobius"/>
    </source>
</evidence>
<feature type="transmembrane region" description="Helical" evidence="8">
    <location>
        <begin position="163"/>
        <end position="191"/>
    </location>
</feature>
<reference evidence="10 11" key="1">
    <citation type="submission" date="2020-02" db="EMBL/GenBank/DDBJ databases">
        <title>Whole-genome analyses of novel actinobacteria.</title>
        <authorList>
            <person name="Sahin N."/>
            <person name="Tokatli A."/>
        </authorList>
    </citation>
    <scope>NUCLEOTIDE SEQUENCE [LARGE SCALE GENOMIC DNA]</scope>
    <source>
        <strain evidence="10 11">YC419</strain>
    </source>
</reference>
<keyword evidence="4" id="KW-0808">Transferase</keyword>
<comment type="subcellular location">
    <subcellularLocation>
        <location evidence="1">Cell membrane</location>
        <topology evidence="1">Multi-pass membrane protein</topology>
    </subcellularLocation>
</comment>
<dbReference type="InterPro" id="IPR038731">
    <property type="entry name" value="RgtA/B/C-like"/>
</dbReference>
<evidence type="ECO:0000256" key="5">
    <source>
        <dbReference type="ARBA" id="ARBA00022692"/>
    </source>
</evidence>
<comment type="caution">
    <text evidence="10">The sequence shown here is derived from an EMBL/GenBank/DDBJ whole genome shotgun (WGS) entry which is preliminary data.</text>
</comment>
<keyword evidence="2" id="KW-1003">Cell membrane</keyword>
<evidence type="ECO:0000256" key="2">
    <source>
        <dbReference type="ARBA" id="ARBA00022475"/>
    </source>
</evidence>